<proteinExistence type="predicted"/>
<organism evidence="2 3">
    <name type="scientific">Agromyces bauzanensis</name>
    <dbReference type="NCBI Taxonomy" id="1308924"/>
    <lineage>
        <taxon>Bacteria</taxon>
        <taxon>Bacillati</taxon>
        <taxon>Actinomycetota</taxon>
        <taxon>Actinomycetes</taxon>
        <taxon>Micrococcales</taxon>
        <taxon>Microbacteriaceae</taxon>
        <taxon>Agromyces</taxon>
    </lineage>
</organism>
<sequence>MLEGLDKAGKSTQIDRLRSQLPAADTTFAHMPSGFTRFSTDVYSMLEDPQRRPTSGLAQQLAHLACHAENMPALVDAVRSGSLVLDRWWWSTLAYGWYSGALESTEFTQTQFESLVKAVWAPITASVVFVFRTPHEHDANNREGIAGGYTALLSQHPDLAVEIPNLSADATTEFILNELDVRGLTRTTVPVTP</sequence>
<comment type="caution">
    <text evidence="2">The sequence shown here is derived from an EMBL/GenBank/DDBJ whole genome shotgun (WGS) entry which is preliminary data.</text>
</comment>
<reference evidence="2" key="1">
    <citation type="journal article" date="2014" name="Int. J. Syst. Evol. Microbiol.">
        <title>Complete genome sequence of Corynebacterium casei LMG S-19264T (=DSM 44701T), isolated from a smear-ripened cheese.</title>
        <authorList>
            <consortium name="US DOE Joint Genome Institute (JGI-PGF)"/>
            <person name="Walter F."/>
            <person name="Albersmeier A."/>
            <person name="Kalinowski J."/>
            <person name="Ruckert C."/>
        </authorList>
    </citation>
    <scope>NUCLEOTIDE SEQUENCE</scope>
    <source>
        <strain evidence="2">CGMCC 1.8984</strain>
    </source>
</reference>
<dbReference type="InterPro" id="IPR039430">
    <property type="entry name" value="Thymidylate_kin-like_dom"/>
</dbReference>
<dbReference type="Gene3D" id="3.40.50.300">
    <property type="entry name" value="P-loop containing nucleotide triphosphate hydrolases"/>
    <property type="match status" value="1"/>
</dbReference>
<keyword evidence="3" id="KW-1185">Reference proteome</keyword>
<dbReference type="AlphaFoldDB" id="A0A917PQ03"/>
<evidence type="ECO:0000259" key="1">
    <source>
        <dbReference type="Pfam" id="PF02223"/>
    </source>
</evidence>
<evidence type="ECO:0000313" key="3">
    <source>
        <dbReference type="Proteomes" id="UP000636956"/>
    </source>
</evidence>
<accession>A0A917PQ03</accession>
<dbReference type="InterPro" id="IPR027417">
    <property type="entry name" value="P-loop_NTPase"/>
</dbReference>
<evidence type="ECO:0000313" key="2">
    <source>
        <dbReference type="EMBL" id="GGJ87413.1"/>
    </source>
</evidence>
<reference evidence="2" key="2">
    <citation type="submission" date="2020-09" db="EMBL/GenBank/DDBJ databases">
        <authorList>
            <person name="Sun Q."/>
            <person name="Zhou Y."/>
        </authorList>
    </citation>
    <scope>NUCLEOTIDE SEQUENCE</scope>
    <source>
        <strain evidence="2">CGMCC 1.8984</strain>
    </source>
</reference>
<feature type="domain" description="Thymidylate kinase-like" evidence="1">
    <location>
        <begin position="2"/>
        <end position="102"/>
    </location>
</feature>
<dbReference type="EMBL" id="BMMD01000017">
    <property type="protein sequence ID" value="GGJ87413.1"/>
    <property type="molecule type" value="Genomic_DNA"/>
</dbReference>
<dbReference type="Pfam" id="PF02223">
    <property type="entry name" value="Thymidylate_kin"/>
    <property type="match status" value="1"/>
</dbReference>
<dbReference type="SUPFAM" id="SSF52540">
    <property type="entry name" value="P-loop containing nucleoside triphosphate hydrolases"/>
    <property type="match status" value="1"/>
</dbReference>
<protein>
    <recommendedName>
        <fullName evidence="1">Thymidylate kinase-like domain-containing protein</fullName>
    </recommendedName>
</protein>
<gene>
    <name evidence="2" type="ORF">GCM10011372_27390</name>
</gene>
<name>A0A917PQ03_9MICO</name>
<dbReference type="Proteomes" id="UP000636956">
    <property type="component" value="Unassembled WGS sequence"/>
</dbReference>